<sequence length="398" mass="44349">MNTPPVKLNIRREQGTGNGEQCFGREHLTVNKQGIKLGDNCYWNPETLPNQHIVTIGASGSGKTQTLKAIALNLYRHYPTVNIYIIDFHGDQQIEGERYIPLNMISEYGINPLIINPDPEGGGSNIQSLIVTNILKQTLNLGSVQEGKLLLILKELYLDAGIQQNDISTWSSTPPNFFHLEDKIKSLAEFGDKDAQKLQLKLEPTFQYGVFSRPQLPLLSDGGVLRLDLSKLPTYIAAIAAESFANQLLVYHKLMGDVKNAELQNAECRKKDNSALCTQNSALFRTFLFIDEAKEMPKKDYSAMSRIMADGRKFGLGLVVASQSERHLSPDVIGNSSTKIVLPVDQTEVKKVSSKFRFAEDKIANLYPLSALIRMGKDAIASSIIPYYLLRERGNYAE</sequence>
<dbReference type="PANTHER" id="PTHR30121">
    <property type="entry name" value="UNCHARACTERIZED PROTEIN YJGR-RELATED"/>
    <property type="match status" value="1"/>
</dbReference>
<keyword evidence="2" id="KW-0547">Nucleotide-binding</keyword>
<dbReference type="InterPro" id="IPR051162">
    <property type="entry name" value="T4SS_component"/>
</dbReference>
<protein>
    <submittedName>
        <fullName evidence="2">ATP-binding protein</fullName>
    </submittedName>
</protein>
<dbReference type="GO" id="GO:0003677">
    <property type="term" value="F:DNA binding"/>
    <property type="evidence" value="ECO:0007669"/>
    <property type="project" value="InterPro"/>
</dbReference>
<dbReference type="SUPFAM" id="SSF52540">
    <property type="entry name" value="P-loop containing nucleoside triphosphate hydrolases"/>
    <property type="match status" value="1"/>
</dbReference>
<dbReference type="InterPro" id="IPR027417">
    <property type="entry name" value="P-loop_NTPase"/>
</dbReference>
<dbReference type="Pfam" id="PF01580">
    <property type="entry name" value="FtsK_SpoIIIE"/>
    <property type="match status" value="1"/>
</dbReference>
<evidence type="ECO:0000313" key="3">
    <source>
        <dbReference type="Proteomes" id="UP000437131"/>
    </source>
</evidence>
<gene>
    <name evidence="2" type="ORF">GGC33_01115</name>
</gene>
<evidence type="ECO:0000313" key="2">
    <source>
        <dbReference type="EMBL" id="MTF37537.1"/>
    </source>
</evidence>
<dbReference type="AlphaFoldDB" id="A0A844GM38"/>
<reference evidence="2 3" key="1">
    <citation type="submission" date="2019-11" db="EMBL/GenBank/DDBJ databases">
        <title>Isolation of a new High Light Tolerant Cyanobacteria.</title>
        <authorList>
            <person name="Dobson Z."/>
            <person name="Vaughn N."/>
            <person name="Vaughn M."/>
            <person name="Fromme P."/>
            <person name="Mazor Y."/>
        </authorList>
    </citation>
    <scope>NUCLEOTIDE SEQUENCE [LARGE SCALE GENOMIC DNA]</scope>
    <source>
        <strain evidence="2 3">0216</strain>
    </source>
</reference>
<accession>A0A844GM38</accession>
<name>A0A844GM38_9CHRO</name>
<dbReference type="InterPro" id="IPR003593">
    <property type="entry name" value="AAA+_ATPase"/>
</dbReference>
<evidence type="ECO:0000259" key="1">
    <source>
        <dbReference type="SMART" id="SM00382"/>
    </source>
</evidence>
<dbReference type="RefSeq" id="WP_155082452.1">
    <property type="nucleotide sequence ID" value="NZ_WMIA01000001.1"/>
</dbReference>
<dbReference type="InterPro" id="IPR002543">
    <property type="entry name" value="FtsK_dom"/>
</dbReference>
<dbReference type="EMBL" id="WMIA01000001">
    <property type="protein sequence ID" value="MTF37537.1"/>
    <property type="molecule type" value="Genomic_DNA"/>
</dbReference>
<organism evidence="2 3">
    <name type="scientific">Cyanobacterium aponinum 0216</name>
    <dbReference type="NCBI Taxonomy" id="2676140"/>
    <lineage>
        <taxon>Bacteria</taxon>
        <taxon>Bacillati</taxon>
        <taxon>Cyanobacteriota</taxon>
        <taxon>Cyanophyceae</taxon>
        <taxon>Oscillatoriophycideae</taxon>
        <taxon>Chroococcales</taxon>
        <taxon>Geminocystaceae</taxon>
        <taxon>Cyanobacterium</taxon>
    </lineage>
</organism>
<dbReference type="GO" id="GO:0005524">
    <property type="term" value="F:ATP binding"/>
    <property type="evidence" value="ECO:0007669"/>
    <property type="project" value="UniProtKB-KW"/>
</dbReference>
<comment type="caution">
    <text evidence="2">The sequence shown here is derived from an EMBL/GenBank/DDBJ whole genome shotgun (WGS) entry which is preliminary data.</text>
</comment>
<feature type="domain" description="AAA+ ATPase" evidence="1">
    <location>
        <begin position="49"/>
        <end position="347"/>
    </location>
</feature>
<dbReference type="Proteomes" id="UP000437131">
    <property type="component" value="Unassembled WGS sequence"/>
</dbReference>
<dbReference type="Gene3D" id="3.40.50.300">
    <property type="entry name" value="P-loop containing nucleotide triphosphate hydrolases"/>
    <property type="match status" value="2"/>
</dbReference>
<dbReference type="SMART" id="SM00382">
    <property type="entry name" value="AAA"/>
    <property type="match status" value="1"/>
</dbReference>
<dbReference type="PANTHER" id="PTHR30121:SF6">
    <property type="entry name" value="SLR6007 PROTEIN"/>
    <property type="match status" value="1"/>
</dbReference>
<proteinExistence type="predicted"/>
<keyword evidence="2" id="KW-0067">ATP-binding</keyword>